<feature type="compositionally biased region" description="Low complexity" evidence="1">
    <location>
        <begin position="73"/>
        <end position="89"/>
    </location>
</feature>
<evidence type="ECO:0000313" key="4">
    <source>
        <dbReference type="Proteomes" id="UP000693970"/>
    </source>
</evidence>
<feature type="compositionally biased region" description="Basic and acidic residues" evidence="1">
    <location>
        <begin position="163"/>
        <end position="172"/>
    </location>
</feature>
<feature type="region of interest" description="Disordered" evidence="1">
    <location>
        <begin position="374"/>
        <end position="393"/>
    </location>
</feature>
<accession>A0A9K3KHG5</accession>
<feature type="compositionally biased region" description="Acidic residues" evidence="1">
    <location>
        <begin position="530"/>
        <end position="738"/>
    </location>
</feature>
<feature type="compositionally biased region" description="Polar residues" evidence="1">
    <location>
        <begin position="377"/>
        <end position="388"/>
    </location>
</feature>
<protein>
    <submittedName>
        <fullName evidence="3">Uncharacterized protein</fullName>
    </submittedName>
</protein>
<keyword evidence="4" id="KW-1185">Reference proteome</keyword>
<feature type="region of interest" description="Disordered" evidence="1">
    <location>
        <begin position="510"/>
        <end position="757"/>
    </location>
</feature>
<evidence type="ECO:0000256" key="1">
    <source>
        <dbReference type="SAM" id="MobiDB-lite"/>
    </source>
</evidence>
<name>A0A9K3KHG5_9STRA</name>
<feature type="compositionally biased region" description="Polar residues" evidence="1">
    <location>
        <begin position="37"/>
        <end position="46"/>
    </location>
</feature>
<organism evidence="3 4">
    <name type="scientific">Nitzschia inconspicua</name>
    <dbReference type="NCBI Taxonomy" id="303405"/>
    <lineage>
        <taxon>Eukaryota</taxon>
        <taxon>Sar</taxon>
        <taxon>Stramenopiles</taxon>
        <taxon>Ochrophyta</taxon>
        <taxon>Bacillariophyta</taxon>
        <taxon>Bacillariophyceae</taxon>
        <taxon>Bacillariophycidae</taxon>
        <taxon>Bacillariales</taxon>
        <taxon>Bacillariaceae</taxon>
        <taxon>Nitzschia</taxon>
    </lineage>
</organism>
<dbReference type="EMBL" id="JAGRRH010000023">
    <property type="protein sequence ID" value="KAG7343774.1"/>
    <property type="molecule type" value="Genomic_DNA"/>
</dbReference>
<evidence type="ECO:0000313" key="3">
    <source>
        <dbReference type="EMBL" id="KAG7343774.1"/>
    </source>
</evidence>
<sequence>MWAFDEDTIHNASMDLEHPLARSYSLPVGGGMKKVSKSSNGRSTSIMPGILQRGPASCRKKKGHSFMDDTELDSTAGSSNGSSSEASDSMRNSVSSGRGETSPARQPASPCKQTARRHLQKDIADKIRTAFQQRPSPLVENGPRSPAGRKLQKQKIFSVSSRPLDKATHEHDDGIDDEDDVGPRSLQRQPSIKKKSSSNSGDGLLSPGLPKQASLNAVQPQSPSLNQKSSVRSPGTRQSGLDSSDGPRSRSLRKKKSVSSQSEEPKKKKSIVNNNNINFLNDDDLSAVTFETVPSMSGDRSTSKSPTKDKKKKKKKIRKQLVDKYDNDMTSLSERDLEQGHESSSSVEGNQSNLDDYAKASRWYAGEVLAAADDPQSPITEMSSSTLETDPLPLSKKISIGGLAMSLSGLTKETPSNSKKKDASNLLQDSSEFLQETCLAVQEAFLDEDEECVDNSLDSTSDNKNKLLWHRARLRRHCLFLAVMMFIVFAIGMGTGMWFSKQNNSSLMAMDLSDSSNGDSVPNSPGANEGEQDDAEDFDNNDELDYNEDEEEVADQAVDDEPTDEDGQGDYEDPADGQMDDEDPADEDGQVENEDPADEDGQVENEDPADGQMENEDPADEDGQVENEEPADEDGQMENEDPLDEDGQMEIEDPADEDGQVENEDPGNEDGQVENEDPGNEDEQVNNEEQLEPADEDGQVNNEEQPDDQEPSDGQENEDEPETGDINDGDNDGEDEQDNFVYDFNGVTSDFNMGGAA</sequence>
<dbReference type="AlphaFoldDB" id="A0A9K3KHG5"/>
<dbReference type="Proteomes" id="UP000693970">
    <property type="component" value="Unassembled WGS sequence"/>
</dbReference>
<keyword evidence="2" id="KW-0812">Transmembrane</keyword>
<feature type="transmembrane region" description="Helical" evidence="2">
    <location>
        <begin position="478"/>
        <end position="499"/>
    </location>
</feature>
<feature type="compositionally biased region" description="Polar residues" evidence="1">
    <location>
        <begin position="90"/>
        <end position="99"/>
    </location>
</feature>
<reference evidence="3" key="1">
    <citation type="journal article" date="2021" name="Sci. Rep.">
        <title>Diploid genomic architecture of Nitzschia inconspicua, an elite biomass production diatom.</title>
        <authorList>
            <person name="Oliver A."/>
            <person name="Podell S."/>
            <person name="Pinowska A."/>
            <person name="Traller J.C."/>
            <person name="Smith S.R."/>
            <person name="McClure R."/>
            <person name="Beliaev A."/>
            <person name="Bohutskyi P."/>
            <person name="Hill E.A."/>
            <person name="Rabines A."/>
            <person name="Zheng H."/>
            <person name="Allen L.Z."/>
            <person name="Kuo A."/>
            <person name="Grigoriev I.V."/>
            <person name="Allen A.E."/>
            <person name="Hazlebeck D."/>
            <person name="Allen E.E."/>
        </authorList>
    </citation>
    <scope>NUCLEOTIDE SEQUENCE</scope>
    <source>
        <strain evidence="3">Hildebrandi</strain>
    </source>
</reference>
<proteinExistence type="predicted"/>
<feature type="compositionally biased region" description="Basic residues" evidence="1">
    <location>
        <begin position="309"/>
        <end position="319"/>
    </location>
</feature>
<feature type="compositionally biased region" description="Polar residues" evidence="1">
    <location>
        <begin position="342"/>
        <end position="353"/>
    </location>
</feature>
<feature type="region of interest" description="Disordered" evidence="1">
    <location>
        <begin position="25"/>
        <end position="353"/>
    </location>
</feature>
<reference evidence="3" key="2">
    <citation type="submission" date="2021-04" db="EMBL/GenBank/DDBJ databases">
        <authorList>
            <person name="Podell S."/>
        </authorList>
    </citation>
    <scope>NUCLEOTIDE SEQUENCE</scope>
    <source>
        <strain evidence="3">Hildebrandi</strain>
    </source>
</reference>
<evidence type="ECO:0000256" key="2">
    <source>
        <dbReference type="SAM" id="Phobius"/>
    </source>
</evidence>
<keyword evidence="2" id="KW-0472">Membrane</keyword>
<feature type="compositionally biased region" description="Polar residues" evidence="1">
    <location>
        <begin position="213"/>
        <end position="242"/>
    </location>
</feature>
<feature type="compositionally biased region" description="Basic and acidic residues" evidence="1">
    <location>
        <begin position="320"/>
        <end position="341"/>
    </location>
</feature>
<keyword evidence="2" id="KW-1133">Transmembrane helix</keyword>
<comment type="caution">
    <text evidence="3">The sequence shown here is derived from an EMBL/GenBank/DDBJ whole genome shotgun (WGS) entry which is preliminary data.</text>
</comment>
<dbReference type="OrthoDB" id="10689638at2759"/>
<gene>
    <name evidence="3" type="ORF">IV203_021782</name>
</gene>